<dbReference type="EMBL" id="VDMD01000032">
    <property type="protein sequence ID" value="TRM58913.1"/>
    <property type="molecule type" value="Genomic_DNA"/>
</dbReference>
<organism evidence="1 2">
    <name type="scientific">Schizophyllum amplum</name>
    <dbReference type="NCBI Taxonomy" id="97359"/>
    <lineage>
        <taxon>Eukaryota</taxon>
        <taxon>Fungi</taxon>
        <taxon>Dikarya</taxon>
        <taxon>Basidiomycota</taxon>
        <taxon>Agaricomycotina</taxon>
        <taxon>Agaricomycetes</taxon>
        <taxon>Agaricomycetidae</taxon>
        <taxon>Agaricales</taxon>
        <taxon>Schizophyllaceae</taxon>
        <taxon>Schizophyllum</taxon>
    </lineage>
</organism>
<gene>
    <name evidence="1" type="ORF">BD626DRAFT_510098</name>
</gene>
<evidence type="ECO:0000313" key="1">
    <source>
        <dbReference type="EMBL" id="TRM58913.1"/>
    </source>
</evidence>
<evidence type="ECO:0000313" key="2">
    <source>
        <dbReference type="Proteomes" id="UP000320762"/>
    </source>
</evidence>
<sequence>MQDALHVAEIRHAICAEMDSRDGLCMLSRVSRDWGDVANIYLWEYLTSLVPILNLLPTDSWEMVPLSPWGERRIFSLTRPLTPLDWSHVLRRSTLVKVLQESRFMPYPTIQEEALSTMCRYPPPFTLLPRLRDLCCHSNDGPEYARATFYIQFISPSLRTLQIYGEWPTAVRVICVAELCPKLDTFVCDCRSLENTSSEVISDLARAVLEWRSLTDVSLGLGLQTLTTVLSALAGHLALRSMTVRCYERPQDYPILPQGSFPSLRHLTFRGCWLLVVNGILGTWTVRPIQSISITMVDDSNVSSEELTHTMCCIQEHCEPLELLELLLYFESQDPDAWRLGPEHLAPVSHFSNLTHVVLHGLGDCDINGDACAQLARWWPRLECLLIGPNAHRRAARRLCPLGVLHIFAIRCPNLRELALPFTAHEVPETSSLDLSSERQLNLTRLHVSDAPIESPMAVAHLLAALFPNLGRVEYEELLHDEDEEEISLDDRKRETTQREMAWDLVQKTLLALQMKKEE</sequence>
<keyword evidence="2" id="KW-1185">Reference proteome</keyword>
<evidence type="ECO:0008006" key="3">
    <source>
        <dbReference type="Google" id="ProtNLM"/>
    </source>
</evidence>
<dbReference type="SUPFAM" id="SSF52047">
    <property type="entry name" value="RNI-like"/>
    <property type="match status" value="1"/>
</dbReference>
<comment type="caution">
    <text evidence="1">The sequence shown here is derived from an EMBL/GenBank/DDBJ whole genome shotgun (WGS) entry which is preliminary data.</text>
</comment>
<protein>
    <recommendedName>
        <fullName evidence="3">F-box domain-containing protein</fullName>
    </recommendedName>
</protein>
<dbReference type="Proteomes" id="UP000320762">
    <property type="component" value="Unassembled WGS sequence"/>
</dbReference>
<name>A0A550C281_9AGAR</name>
<accession>A0A550C281</accession>
<dbReference type="AlphaFoldDB" id="A0A550C281"/>
<dbReference type="OrthoDB" id="3543113at2759"/>
<dbReference type="Gene3D" id="3.80.10.10">
    <property type="entry name" value="Ribonuclease Inhibitor"/>
    <property type="match status" value="1"/>
</dbReference>
<proteinExistence type="predicted"/>
<reference evidence="1 2" key="1">
    <citation type="journal article" date="2019" name="New Phytol.">
        <title>Comparative genomics reveals unique wood-decay strategies and fruiting body development in the Schizophyllaceae.</title>
        <authorList>
            <person name="Almasi E."/>
            <person name="Sahu N."/>
            <person name="Krizsan K."/>
            <person name="Balint B."/>
            <person name="Kovacs G.M."/>
            <person name="Kiss B."/>
            <person name="Cseklye J."/>
            <person name="Drula E."/>
            <person name="Henrissat B."/>
            <person name="Nagy I."/>
            <person name="Chovatia M."/>
            <person name="Adam C."/>
            <person name="LaButti K."/>
            <person name="Lipzen A."/>
            <person name="Riley R."/>
            <person name="Grigoriev I.V."/>
            <person name="Nagy L.G."/>
        </authorList>
    </citation>
    <scope>NUCLEOTIDE SEQUENCE [LARGE SCALE GENOMIC DNA]</scope>
    <source>
        <strain evidence="1 2">NL-1724</strain>
    </source>
</reference>
<dbReference type="InterPro" id="IPR032675">
    <property type="entry name" value="LRR_dom_sf"/>
</dbReference>